<dbReference type="InterPro" id="IPR010634">
    <property type="entry name" value="DUF1223"/>
</dbReference>
<gene>
    <name evidence="1" type="ORF">F6X53_19310</name>
</gene>
<dbReference type="Proteomes" id="UP000474159">
    <property type="component" value="Unassembled WGS sequence"/>
</dbReference>
<dbReference type="SUPFAM" id="SSF52833">
    <property type="entry name" value="Thioredoxin-like"/>
    <property type="match status" value="1"/>
</dbReference>
<dbReference type="EMBL" id="VZZK01000022">
    <property type="protein sequence ID" value="KAB1077246.1"/>
    <property type="molecule type" value="Genomic_DNA"/>
</dbReference>
<sequence length="115" mass="12871">MAPLLPRSLCFQPLNSVPASSRERPAAVEFFPSQDCSSCPPAEALLGEYARRAGVRPLGFHLTHWNDLSWKDTFSFKVADRRRMNGHPGSGMRLENRSARILCNAISRLLIGYNI</sequence>
<proteinExistence type="predicted"/>
<name>A0A6L3SUD5_9HYPH</name>
<reference evidence="1 2" key="1">
    <citation type="submission" date="2019-09" db="EMBL/GenBank/DDBJ databases">
        <title>YIM 48816 draft genome.</title>
        <authorList>
            <person name="Jiang L."/>
        </authorList>
    </citation>
    <scope>NUCLEOTIDE SEQUENCE [LARGE SCALE GENOMIC DNA]</scope>
    <source>
        <strain evidence="1 2">YIM 48816</strain>
    </source>
</reference>
<dbReference type="AlphaFoldDB" id="A0A6L3SUD5"/>
<accession>A0A6L3SUD5</accession>
<evidence type="ECO:0000313" key="2">
    <source>
        <dbReference type="Proteomes" id="UP000474159"/>
    </source>
</evidence>
<comment type="caution">
    <text evidence="1">The sequence shown here is derived from an EMBL/GenBank/DDBJ whole genome shotgun (WGS) entry which is preliminary data.</text>
</comment>
<dbReference type="RefSeq" id="WP_151001828.1">
    <property type="nucleotide sequence ID" value="NZ_BPQY01000461.1"/>
</dbReference>
<keyword evidence="2" id="KW-1185">Reference proteome</keyword>
<dbReference type="Pfam" id="PF06764">
    <property type="entry name" value="DUF1223"/>
    <property type="match status" value="1"/>
</dbReference>
<evidence type="ECO:0000313" key="1">
    <source>
        <dbReference type="EMBL" id="KAB1077246.1"/>
    </source>
</evidence>
<dbReference type="InterPro" id="IPR036249">
    <property type="entry name" value="Thioredoxin-like_sf"/>
</dbReference>
<dbReference type="OrthoDB" id="9808254at2"/>
<protein>
    <submittedName>
        <fullName evidence="1">DUF1223 domain-containing protein</fullName>
    </submittedName>
</protein>
<organism evidence="1 2">
    <name type="scientific">Methylobacterium soli</name>
    <dbReference type="NCBI Taxonomy" id="553447"/>
    <lineage>
        <taxon>Bacteria</taxon>
        <taxon>Pseudomonadati</taxon>
        <taxon>Pseudomonadota</taxon>
        <taxon>Alphaproteobacteria</taxon>
        <taxon>Hyphomicrobiales</taxon>
        <taxon>Methylobacteriaceae</taxon>
        <taxon>Methylobacterium</taxon>
    </lineage>
</organism>